<protein>
    <recommendedName>
        <fullName evidence="2">XS domain-containing protein</fullName>
    </recommendedName>
</protein>
<proteinExistence type="predicted"/>
<evidence type="ECO:0000256" key="1">
    <source>
        <dbReference type="SAM" id="MobiDB-lite"/>
    </source>
</evidence>
<dbReference type="KEGG" id="rcu:8275963"/>
<accession>B9T197</accession>
<dbReference type="EMBL" id="EQ974329">
    <property type="protein sequence ID" value="EEF30372.1"/>
    <property type="molecule type" value="Genomic_DNA"/>
</dbReference>
<feature type="region of interest" description="Disordered" evidence="1">
    <location>
        <begin position="892"/>
        <end position="912"/>
    </location>
</feature>
<dbReference type="GO" id="GO:0031047">
    <property type="term" value="P:regulatory ncRNA-mediated gene silencing"/>
    <property type="evidence" value="ECO:0007669"/>
    <property type="project" value="InterPro"/>
</dbReference>
<dbReference type="Proteomes" id="UP000008311">
    <property type="component" value="Unassembled WGS sequence"/>
</dbReference>
<dbReference type="OrthoDB" id="777694at2759"/>
<evidence type="ECO:0000313" key="3">
    <source>
        <dbReference type="EMBL" id="EEF30372.1"/>
    </source>
</evidence>
<dbReference type="InParanoid" id="B9T197"/>
<dbReference type="PANTHER" id="PTHR46619">
    <property type="entry name" value="RNA RECOGNITION MOTIF XS DOMAIN PROTEIN-RELATED"/>
    <property type="match status" value="1"/>
</dbReference>
<evidence type="ECO:0000313" key="4">
    <source>
        <dbReference type="Proteomes" id="UP000008311"/>
    </source>
</evidence>
<sequence length="962" mass="110797">MQSSRRHDDYVKLSPSSKIRNQHKYEAVGGHDSYPVSRRDAVDRSPHMQHRSLSPRSKIDGSRRVLMREGRSGSIERRDYSWHLGARRTEKLHSGSPSFIPEHRKPHFDEGMVHRKYDYANDIDYDIGKTNRLKHVYGYDHHGVYSRMSKEKDYSDNRTLGIDGHVTMGQKSMPMEDVIMRGSHRVPPDFILTSDYGKTGDHLQLPLRRMDVSQLEHEKLRYQEPISPDKIPVREFYKEGENPVCFSRDESYTIKPASHSKGFGSTHFKHFPGTSSGVSRSEFLGSSREGMPLSASGDYPRNIMKFTEPININAYDESPGLEMRDLETGKRVMTGYPPGTYSPNRTEHDDFSYTKVNDDNVCPSADLHRMVRPRSWLDHDQAQADYEYRELSRASVMHSVLDKVDPMEDSYKNIRNSTVWEQNIHKWAATENLDTGRILYTPKNIREYMGSGYTQSEFGRRDSRDNEASYLGALQNHQISHLRSDYGFGRDAGPQFQKERLQDPDISEYDLEMHKISGKRARIDEELAIYDQPDKVPKSRYRVSRNQYAPQQYEAAYESGEEWIDENASVLHPSRTQRSDHTAFRKAKSTYVGQDHHGDFFASEDWLSSQDALAHSRKHSIRYYKPSVKYTKGHPKSGSLTWCHSNQTDKRTGAYRKHKTWRRNDEYNEDEQANDDDPSEDWVNMAESELSEDSDKFKQLVHEAFLEYSKKLNLNSAVRRRYKEQGKAGSLFCIVCRRSASKDFLDTQRLVTHAFMSHKVGLRARHLGLHKAICVLMGWNTYVPCDTTTWVPDVLSDEEAWAQKEDLMLWPPLVIIHNISMSNNNPEQQTVVPIEGVEGFLRGKGFVGGKIKVCLGKPADQSVMLVKFLGTFTGLGIAERLAKYFAENQRGREEFEQKTSNSSNSLEEGEHGGKLEERLLHGYIGIAEDLDKLDFNTKKWISLKSKKDIQDLENAPVKADDR</sequence>
<dbReference type="STRING" id="3988.B9T197"/>
<dbReference type="InterPro" id="IPR038588">
    <property type="entry name" value="XS_domain_sf"/>
</dbReference>
<evidence type="ECO:0000259" key="2">
    <source>
        <dbReference type="Pfam" id="PF03468"/>
    </source>
</evidence>
<organism evidence="3 4">
    <name type="scientific">Ricinus communis</name>
    <name type="common">Castor bean</name>
    <dbReference type="NCBI Taxonomy" id="3988"/>
    <lineage>
        <taxon>Eukaryota</taxon>
        <taxon>Viridiplantae</taxon>
        <taxon>Streptophyta</taxon>
        <taxon>Embryophyta</taxon>
        <taxon>Tracheophyta</taxon>
        <taxon>Spermatophyta</taxon>
        <taxon>Magnoliopsida</taxon>
        <taxon>eudicotyledons</taxon>
        <taxon>Gunneridae</taxon>
        <taxon>Pentapetalae</taxon>
        <taxon>rosids</taxon>
        <taxon>fabids</taxon>
        <taxon>Malpighiales</taxon>
        <taxon>Euphorbiaceae</taxon>
        <taxon>Acalyphoideae</taxon>
        <taxon>Acalypheae</taxon>
        <taxon>Ricinus</taxon>
    </lineage>
</organism>
<feature type="region of interest" description="Disordered" evidence="1">
    <location>
        <begin position="1"/>
        <end position="60"/>
    </location>
</feature>
<dbReference type="OMA" id="IVCGRSY"/>
<keyword evidence="4" id="KW-1185">Reference proteome</keyword>
<feature type="compositionally biased region" description="Basic and acidic residues" evidence="1">
    <location>
        <begin position="1"/>
        <end position="11"/>
    </location>
</feature>
<feature type="compositionally biased region" description="Basic and acidic residues" evidence="1">
    <location>
        <begin position="37"/>
        <end position="46"/>
    </location>
</feature>
<dbReference type="eggNOG" id="ENOG502QQ93">
    <property type="taxonomic scope" value="Eukaryota"/>
</dbReference>
<feature type="domain" description="XS" evidence="2">
    <location>
        <begin position="805"/>
        <end position="931"/>
    </location>
</feature>
<name>B9T197_RICCO</name>
<dbReference type="Gene3D" id="3.30.70.2890">
    <property type="entry name" value="XS domain"/>
    <property type="match status" value="1"/>
</dbReference>
<dbReference type="AlphaFoldDB" id="B9T197"/>
<dbReference type="InterPro" id="IPR005380">
    <property type="entry name" value="XS_domain"/>
</dbReference>
<gene>
    <name evidence="3" type="ORF">RCOM_0760530</name>
</gene>
<dbReference type="Pfam" id="PF03468">
    <property type="entry name" value="XS"/>
    <property type="match status" value="1"/>
</dbReference>
<dbReference type="PANTHER" id="PTHR46619:SF4">
    <property type="entry name" value="XS DOMAIN-CONTAINING PROTEIN-RELATED"/>
    <property type="match status" value="1"/>
</dbReference>
<reference evidence="4" key="1">
    <citation type="journal article" date="2010" name="Nat. Biotechnol.">
        <title>Draft genome sequence of the oilseed species Ricinus communis.</title>
        <authorList>
            <person name="Chan A.P."/>
            <person name="Crabtree J."/>
            <person name="Zhao Q."/>
            <person name="Lorenzi H."/>
            <person name="Orvis J."/>
            <person name="Puiu D."/>
            <person name="Melake-Berhan A."/>
            <person name="Jones K.M."/>
            <person name="Redman J."/>
            <person name="Chen G."/>
            <person name="Cahoon E.B."/>
            <person name="Gedil M."/>
            <person name="Stanke M."/>
            <person name="Haas B.J."/>
            <person name="Wortman J.R."/>
            <person name="Fraser-Liggett C.M."/>
            <person name="Ravel J."/>
            <person name="Rabinowicz P.D."/>
        </authorList>
    </citation>
    <scope>NUCLEOTIDE SEQUENCE [LARGE SCALE GENOMIC DNA]</scope>
    <source>
        <strain evidence="4">cv. Hale</strain>
    </source>
</reference>